<evidence type="ECO:0000313" key="2">
    <source>
        <dbReference type="Proteomes" id="UP001066276"/>
    </source>
</evidence>
<sequence>MAATGLLGEKSEMAHSVDRRVLQAMQLLREAGRLDLLAEHAARRERPVRQAVWRPRWRHARHLAGIVGGWRPR</sequence>
<dbReference type="EMBL" id="JANPWB010000013">
    <property type="protein sequence ID" value="KAJ1107049.1"/>
    <property type="molecule type" value="Genomic_DNA"/>
</dbReference>
<reference evidence="1" key="1">
    <citation type="journal article" date="2022" name="bioRxiv">
        <title>Sequencing and chromosome-scale assembly of the giantPleurodeles waltlgenome.</title>
        <authorList>
            <person name="Brown T."/>
            <person name="Elewa A."/>
            <person name="Iarovenko S."/>
            <person name="Subramanian E."/>
            <person name="Araus A.J."/>
            <person name="Petzold A."/>
            <person name="Susuki M."/>
            <person name="Suzuki K.-i.T."/>
            <person name="Hayashi T."/>
            <person name="Toyoda A."/>
            <person name="Oliveira C."/>
            <person name="Osipova E."/>
            <person name="Leigh N.D."/>
            <person name="Simon A."/>
            <person name="Yun M.H."/>
        </authorList>
    </citation>
    <scope>NUCLEOTIDE SEQUENCE</scope>
    <source>
        <strain evidence="1">20211129_DDA</strain>
        <tissue evidence="1">Liver</tissue>
    </source>
</reference>
<accession>A0AAV7MVH0</accession>
<name>A0AAV7MVH0_PLEWA</name>
<evidence type="ECO:0000313" key="1">
    <source>
        <dbReference type="EMBL" id="KAJ1107049.1"/>
    </source>
</evidence>
<keyword evidence="2" id="KW-1185">Reference proteome</keyword>
<proteinExistence type="predicted"/>
<comment type="caution">
    <text evidence="1">The sequence shown here is derived from an EMBL/GenBank/DDBJ whole genome shotgun (WGS) entry which is preliminary data.</text>
</comment>
<protein>
    <submittedName>
        <fullName evidence="1">Uncharacterized protein</fullName>
    </submittedName>
</protein>
<dbReference type="Proteomes" id="UP001066276">
    <property type="component" value="Chromosome 9"/>
</dbReference>
<dbReference type="AlphaFoldDB" id="A0AAV7MVH0"/>
<organism evidence="1 2">
    <name type="scientific">Pleurodeles waltl</name>
    <name type="common">Iberian ribbed newt</name>
    <dbReference type="NCBI Taxonomy" id="8319"/>
    <lineage>
        <taxon>Eukaryota</taxon>
        <taxon>Metazoa</taxon>
        <taxon>Chordata</taxon>
        <taxon>Craniata</taxon>
        <taxon>Vertebrata</taxon>
        <taxon>Euteleostomi</taxon>
        <taxon>Amphibia</taxon>
        <taxon>Batrachia</taxon>
        <taxon>Caudata</taxon>
        <taxon>Salamandroidea</taxon>
        <taxon>Salamandridae</taxon>
        <taxon>Pleurodelinae</taxon>
        <taxon>Pleurodeles</taxon>
    </lineage>
</organism>
<gene>
    <name evidence="1" type="ORF">NDU88_004446</name>
</gene>